<reference evidence="2" key="1">
    <citation type="submission" date="2009-10" db="EMBL/GenBank/DDBJ databases">
        <title>Diversity of trophic interactions inside an arsenic-rich microbial ecosystem.</title>
        <authorList>
            <person name="Bertin P.N."/>
            <person name="Heinrich-Salmeron A."/>
            <person name="Pelletier E."/>
            <person name="Goulhen-Chollet F."/>
            <person name="Arsene-Ploetze F."/>
            <person name="Gallien S."/>
            <person name="Calteau A."/>
            <person name="Vallenet D."/>
            <person name="Casiot C."/>
            <person name="Chane-Woon-Ming B."/>
            <person name="Giloteaux L."/>
            <person name="Barakat M."/>
            <person name="Bonnefoy V."/>
            <person name="Bruneel O."/>
            <person name="Chandler M."/>
            <person name="Cleiss J."/>
            <person name="Duran R."/>
            <person name="Elbaz-Poulichet F."/>
            <person name="Fonknechten N."/>
            <person name="Lauga B."/>
            <person name="Mornico D."/>
            <person name="Ortet P."/>
            <person name="Schaeffer C."/>
            <person name="Siguier P."/>
            <person name="Alexander Thil Smith A."/>
            <person name="Van Dorsselaer A."/>
            <person name="Weissenbach J."/>
            <person name="Medigue C."/>
            <person name="Le Paslier D."/>
        </authorList>
    </citation>
    <scope>NUCLEOTIDE SEQUENCE</scope>
</reference>
<dbReference type="CDD" id="cd06357">
    <property type="entry name" value="PBP1_AmiC"/>
    <property type="match status" value="1"/>
</dbReference>
<dbReference type="PANTHER" id="PTHR47628:SF1">
    <property type="entry name" value="ALIPHATIC AMIDASE EXPRESSION-REGULATING PROTEIN"/>
    <property type="match status" value="1"/>
</dbReference>
<comment type="caution">
    <text evidence="2">The sequence shown here is derived from an EMBL/GenBank/DDBJ whole genome shotgun (WGS) entry which is preliminary data.</text>
</comment>
<feature type="compositionally biased region" description="Basic and acidic residues" evidence="1">
    <location>
        <begin position="380"/>
        <end position="391"/>
    </location>
</feature>
<feature type="region of interest" description="Disordered" evidence="1">
    <location>
        <begin position="367"/>
        <end position="391"/>
    </location>
</feature>
<dbReference type="SUPFAM" id="SSF53822">
    <property type="entry name" value="Periplasmic binding protein-like I"/>
    <property type="match status" value="1"/>
</dbReference>
<evidence type="ECO:0000256" key="1">
    <source>
        <dbReference type="SAM" id="MobiDB-lite"/>
    </source>
</evidence>
<dbReference type="Pfam" id="PF13433">
    <property type="entry name" value="Peripla_BP_5"/>
    <property type="match status" value="1"/>
</dbReference>
<organism evidence="2">
    <name type="scientific">mine drainage metagenome</name>
    <dbReference type="NCBI Taxonomy" id="410659"/>
    <lineage>
        <taxon>unclassified sequences</taxon>
        <taxon>metagenomes</taxon>
        <taxon>ecological metagenomes</taxon>
    </lineage>
</organism>
<dbReference type="PANTHER" id="PTHR47628">
    <property type="match status" value="1"/>
</dbReference>
<evidence type="ECO:0000313" key="2">
    <source>
        <dbReference type="EMBL" id="CBH95299.1"/>
    </source>
</evidence>
<accession>E6PK48</accession>
<dbReference type="InterPro" id="IPR028082">
    <property type="entry name" value="Peripla_BP_I"/>
</dbReference>
<dbReference type="Gene3D" id="3.40.50.2300">
    <property type="match status" value="2"/>
</dbReference>
<sequence length="391" mass="43572">MSHSKDGPIKIGVLYSTTGVTSIVEQSQQRAVIMAAEEVNRAGGVLGREIELVCVNPESNPRRYAGLTEQLILEHDVRLIFGCYMSSTRKAVIPIVERHNALLFYATPYEGFEYSRNVIYAGAAPNQNSLPLAGFMLSHFGSRVWMVGSDYICPYESNRVMSDLILERGGEKISETYLPLDAPWESYLEVAHRIRNAMPDFIFSTVVGEGIPLLHRAFAAVGLDPYAMPIASHMTSEAEVSIMGADLAEGHITCAAYFQSVDTPENRQAIARYRARFGERLVTNMCWEAAYFQLHMLADAIRRVGSDDPEHLLRVLPGLEFDAPQGRVRIDEHNHHTYLQPRIGRANAQGQFDILASAPERAKADPYVVSHSTPDWLGTENRKHPGAEERA</sequence>
<name>E6PK48_9ZZZZ</name>
<dbReference type="AlphaFoldDB" id="E6PK48"/>
<protein>
    <submittedName>
        <fullName evidence="2">Aliphatic amidase expression-regulating protein</fullName>
    </submittedName>
</protein>
<dbReference type="InterPro" id="IPR039570">
    <property type="entry name" value="AmiC_PBP1"/>
</dbReference>
<dbReference type="GO" id="GO:0033218">
    <property type="term" value="F:amide binding"/>
    <property type="evidence" value="ECO:0007669"/>
    <property type="project" value="InterPro"/>
</dbReference>
<gene>
    <name evidence="2" type="primary">amiC</name>
    <name evidence="2" type="ORF">CARN2_0689</name>
</gene>
<proteinExistence type="predicted"/>
<dbReference type="EMBL" id="CABM01000004">
    <property type="protein sequence ID" value="CBH95299.1"/>
    <property type="molecule type" value="Genomic_DNA"/>
</dbReference>